<reference evidence="18" key="1">
    <citation type="submission" date="2014-12" db="EMBL/GenBank/DDBJ databases">
        <title>Complete Genome Sequencing of Pandoraea pulmonicola DSM 16583.</title>
        <authorList>
            <person name="Chan K.-G."/>
        </authorList>
    </citation>
    <scope>NUCLEOTIDE SEQUENCE [LARGE SCALE GENOMIC DNA]</scope>
    <source>
        <strain evidence="18">DSM 16583</strain>
    </source>
</reference>
<dbReference type="Pfam" id="PF03653">
    <property type="entry name" value="UPF0093"/>
    <property type="match status" value="1"/>
</dbReference>
<evidence type="ECO:0000256" key="11">
    <source>
        <dbReference type="ARBA" id="ARBA00023004"/>
    </source>
</evidence>
<comment type="catalytic activity">
    <reaction evidence="13 14">
        <text>protoporphyrinogen IX + 3 A = protoporphyrin IX + 3 AH2</text>
        <dbReference type="Rhea" id="RHEA:62000"/>
        <dbReference type="ChEBI" id="CHEBI:13193"/>
        <dbReference type="ChEBI" id="CHEBI:17499"/>
        <dbReference type="ChEBI" id="CHEBI:57306"/>
        <dbReference type="ChEBI" id="CHEBI:57307"/>
    </reaction>
</comment>
<evidence type="ECO:0000256" key="13">
    <source>
        <dbReference type="ARBA" id="ARBA00048390"/>
    </source>
</evidence>
<feature type="transmembrane region" description="Helical" evidence="15">
    <location>
        <begin position="74"/>
        <end position="94"/>
    </location>
</feature>
<evidence type="ECO:0000313" key="17">
    <source>
        <dbReference type="EMBL" id="SUA91376.1"/>
    </source>
</evidence>
<dbReference type="RefSeq" id="WP_039406372.1">
    <property type="nucleotide sequence ID" value="NZ_CP010310.2"/>
</dbReference>
<evidence type="ECO:0000256" key="12">
    <source>
        <dbReference type="ARBA" id="ARBA00023136"/>
    </source>
</evidence>
<keyword evidence="7 15" id="KW-0812">Transmembrane</keyword>
<evidence type="ECO:0000256" key="5">
    <source>
        <dbReference type="ARBA" id="ARBA00022475"/>
    </source>
</evidence>
<evidence type="ECO:0000256" key="8">
    <source>
        <dbReference type="ARBA" id="ARBA00022723"/>
    </source>
</evidence>
<comment type="function">
    <text evidence="14">Catalyzes the oxidation of protoporphyrinogen IX to protoporphyrin IX.</text>
</comment>
<evidence type="ECO:0000313" key="18">
    <source>
        <dbReference type="Proteomes" id="UP000035086"/>
    </source>
</evidence>
<gene>
    <name evidence="17" type="ORF">NCTC13159_02878</name>
    <name evidence="16" type="ORF">RO07_06945</name>
</gene>
<keyword evidence="9 15" id="KW-1133">Transmembrane helix</keyword>
<dbReference type="EMBL" id="CP010310">
    <property type="protein sequence ID" value="AJC20271.1"/>
    <property type="molecule type" value="Genomic_DNA"/>
</dbReference>
<evidence type="ECO:0000256" key="14">
    <source>
        <dbReference type="PIRNR" id="PIRNR004638"/>
    </source>
</evidence>
<evidence type="ECO:0000256" key="6">
    <source>
        <dbReference type="ARBA" id="ARBA00022617"/>
    </source>
</evidence>
<sequence length="139" mass="15380">MLYLWIKAVHLIAVITFIAGMVTMALGGRLALPEWRRIARRADYRLASPALIVVWVTGPVLAVTANWWSAPWLMAKLVFVVIVSALHGRLSGTLRRMERDNVANAAQPETQPNALFVRALPITLLSMAVVVVLVIVKPF</sequence>
<protein>
    <recommendedName>
        <fullName evidence="4 14">Protoporphyrinogen IX oxidase</fullName>
        <ecNumber evidence="14">1.3.99.-</ecNumber>
    </recommendedName>
</protein>
<keyword evidence="11 14" id="KW-0408">Iron</keyword>
<evidence type="ECO:0000256" key="2">
    <source>
        <dbReference type="ARBA" id="ARBA00005073"/>
    </source>
</evidence>
<feature type="transmembrane region" description="Helical" evidence="15">
    <location>
        <begin position="115"/>
        <end position="136"/>
    </location>
</feature>
<dbReference type="KEGG" id="ppul:RO07_06945"/>
<evidence type="ECO:0000256" key="4">
    <source>
        <dbReference type="ARBA" id="ARBA00017504"/>
    </source>
</evidence>
<dbReference type="GO" id="GO:0046872">
    <property type="term" value="F:metal ion binding"/>
    <property type="evidence" value="ECO:0007669"/>
    <property type="project" value="UniProtKB-UniRule"/>
</dbReference>
<evidence type="ECO:0000256" key="1">
    <source>
        <dbReference type="ARBA" id="ARBA00004651"/>
    </source>
</evidence>
<dbReference type="AlphaFoldDB" id="A0AAJ4ZDR4"/>
<dbReference type="EC" id="1.3.99.-" evidence="14"/>
<comment type="pathway">
    <text evidence="2 14">Porphyrin-containing compound metabolism; protoporphyrin-IX biosynthesis; protoporphyrin-IX from protoporphyrinogen-IX: step 1/1.</text>
</comment>
<dbReference type="PANTHER" id="PTHR40255">
    <property type="entry name" value="UPF0093 MEMBRANE PROTEIN SLR1790"/>
    <property type="match status" value="1"/>
</dbReference>
<keyword evidence="6 14" id="KW-0349">Heme</keyword>
<dbReference type="Proteomes" id="UP000254589">
    <property type="component" value="Unassembled WGS sequence"/>
</dbReference>
<dbReference type="Proteomes" id="UP000035086">
    <property type="component" value="Chromosome"/>
</dbReference>
<evidence type="ECO:0000313" key="16">
    <source>
        <dbReference type="EMBL" id="AJC20271.1"/>
    </source>
</evidence>
<keyword evidence="10" id="KW-0560">Oxidoreductase</keyword>
<dbReference type="GO" id="GO:0006782">
    <property type="term" value="P:protoporphyrinogen IX biosynthetic process"/>
    <property type="evidence" value="ECO:0007669"/>
    <property type="project" value="UniProtKB-UniRule"/>
</dbReference>
<dbReference type="GO" id="GO:0070818">
    <property type="term" value="F:protoporphyrinogen oxidase activity"/>
    <property type="evidence" value="ECO:0007669"/>
    <property type="project" value="UniProtKB-UniRule"/>
</dbReference>
<dbReference type="InterPro" id="IPR005265">
    <property type="entry name" value="HemJ-like"/>
</dbReference>
<reference evidence="16" key="2">
    <citation type="submission" date="2016-11" db="EMBL/GenBank/DDBJ databases">
        <title>Complete Genome Sequencing of Pandoraea pulmonicola DSM 16583.</title>
        <authorList>
            <person name="Chan K.-G."/>
        </authorList>
    </citation>
    <scope>NUCLEOTIDE SEQUENCE</scope>
    <source>
        <strain evidence="16">DSM 16583</strain>
    </source>
</reference>
<comment type="subcellular location">
    <subcellularLocation>
        <location evidence="1">Cell membrane</location>
        <topology evidence="1">Multi-pass membrane protein</topology>
    </subcellularLocation>
</comment>
<dbReference type="PANTHER" id="PTHR40255:SF1">
    <property type="entry name" value="PROTOPORPHYRINOGEN IX OXIDASE"/>
    <property type="match status" value="1"/>
</dbReference>
<feature type="transmembrane region" description="Helical" evidence="15">
    <location>
        <begin position="44"/>
        <end position="68"/>
    </location>
</feature>
<accession>A0AAJ4ZDR4</accession>
<evidence type="ECO:0000256" key="7">
    <source>
        <dbReference type="ARBA" id="ARBA00022692"/>
    </source>
</evidence>
<dbReference type="GO" id="GO:0005886">
    <property type="term" value="C:plasma membrane"/>
    <property type="evidence" value="ECO:0007669"/>
    <property type="project" value="UniProtKB-SubCell"/>
</dbReference>
<feature type="transmembrane region" description="Helical" evidence="15">
    <location>
        <begin position="12"/>
        <end position="32"/>
    </location>
</feature>
<evidence type="ECO:0000313" key="19">
    <source>
        <dbReference type="Proteomes" id="UP000254589"/>
    </source>
</evidence>
<proteinExistence type="inferred from homology"/>
<name>A0AAJ4ZDR4_PANPU</name>
<reference evidence="17 19" key="3">
    <citation type="submission" date="2018-06" db="EMBL/GenBank/DDBJ databases">
        <authorList>
            <consortium name="Pathogen Informatics"/>
            <person name="Doyle S."/>
        </authorList>
    </citation>
    <scope>NUCLEOTIDE SEQUENCE [LARGE SCALE GENOMIC DNA]</scope>
    <source>
        <strain evidence="17 19">NCTC13159</strain>
    </source>
</reference>
<keyword evidence="5 14" id="KW-1003">Cell membrane</keyword>
<evidence type="ECO:0000256" key="10">
    <source>
        <dbReference type="ARBA" id="ARBA00023002"/>
    </source>
</evidence>
<evidence type="ECO:0000256" key="9">
    <source>
        <dbReference type="ARBA" id="ARBA00022989"/>
    </source>
</evidence>
<organism evidence="17 19">
    <name type="scientific">Pandoraea pulmonicola</name>
    <dbReference type="NCBI Taxonomy" id="93221"/>
    <lineage>
        <taxon>Bacteria</taxon>
        <taxon>Pseudomonadati</taxon>
        <taxon>Pseudomonadota</taxon>
        <taxon>Betaproteobacteria</taxon>
        <taxon>Burkholderiales</taxon>
        <taxon>Burkholderiaceae</taxon>
        <taxon>Pandoraea</taxon>
    </lineage>
</organism>
<evidence type="ECO:0000256" key="15">
    <source>
        <dbReference type="SAM" id="Phobius"/>
    </source>
</evidence>
<keyword evidence="18" id="KW-1185">Reference proteome</keyword>
<keyword evidence="8 14" id="KW-0479">Metal-binding</keyword>
<dbReference type="PIRSF" id="PIRSF004638">
    <property type="entry name" value="UCP004638"/>
    <property type="match status" value="1"/>
</dbReference>
<keyword evidence="12 14" id="KW-0472">Membrane</keyword>
<dbReference type="EMBL" id="UGSJ01000001">
    <property type="protein sequence ID" value="SUA91376.1"/>
    <property type="molecule type" value="Genomic_DNA"/>
</dbReference>
<evidence type="ECO:0000256" key="3">
    <source>
        <dbReference type="ARBA" id="ARBA00006501"/>
    </source>
</evidence>
<comment type="similarity">
    <text evidence="3 14">Belongs to the HemJ family.</text>
</comment>
<comment type="cofactor">
    <cofactor evidence="14">
        <name>heme b</name>
        <dbReference type="ChEBI" id="CHEBI:60344"/>
    </cofactor>
    <text evidence="14">Binds 1 heme b (iron(II)-protoporphyrin IX) group per subunit.</text>
</comment>